<sequence>MGAQGRRRGRLKRSGDFERAYRKGRSASGRFIVLHVFEREDREGGPRLGLAVGRKVGGAVQRNRAKRIMRAAFGELEETLPRGLDLVITARRELGERIDSLKVSDLVEELQALIERLGLEGSQRSVGEPPGASARSGESLGNNQ</sequence>
<comment type="function">
    <text evidence="1 7">RNaseP catalyzes the removal of the 5'-leader sequence from pre-tRNA to produce the mature 5'-terminus. It can also cleave other RNA substrates such as 4.5S RNA. The protein component plays an auxiliary but essential role in vivo by binding to the 5'-leader sequence and broadening the substrate specificity of the ribozyme.</text>
</comment>
<dbReference type="GO" id="GO:0001682">
    <property type="term" value="P:tRNA 5'-leader removal"/>
    <property type="evidence" value="ECO:0007669"/>
    <property type="project" value="UniProtKB-UniRule"/>
</dbReference>
<dbReference type="InterPro" id="IPR020568">
    <property type="entry name" value="Ribosomal_Su5_D2-typ_SF"/>
</dbReference>
<keyword evidence="3 7" id="KW-0540">Nuclease</keyword>
<dbReference type="GO" id="GO:0000049">
    <property type="term" value="F:tRNA binding"/>
    <property type="evidence" value="ECO:0007669"/>
    <property type="project" value="UniProtKB-UniRule"/>
</dbReference>
<dbReference type="RefSeq" id="WP_093116180.1">
    <property type="nucleotide sequence ID" value="NZ_FNWJ01000001.1"/>
</dbReference>
<accession>A0A1H6FJR7</accession>
<dbReference type="EMBL" id="FNWJ01000001">
    <property type="protein sequence ID" value="SEH11091.1"/>
    <property type="molecule type" value="Genomic_DNA"/>
</dbReference>
<keyword evidence="11" id="KW-1185">Reference proteome</keyword>
<proteinExistence type="inferred from homology"/>
<name>A0A1H6FJR7_THEAL</name>
<dbReference type="PROSITE" id="PS00648">
    <property type="entry name" value="RIBONUCLEASE_P"/>
    <property type="match status" value="1"/>
</dbReference>
<evidence type="ECO:0000256" key="5">
    <source>
        <dbReference type="ARBA" id="ARBA00022801"/>
    </source>
</evidence>
<evidence type="ECO:0000256" key="1">
    <source>
        <dbReference type="ARBA" id="ARBA00002663"/>
    </source>
</evidence>
<evidence type="ECO:0000256" key="7">
    <source>
        <dbReference type="HAMAP-Rule" id="MF_00227"/>
    </source>
</evidence>
<dbReference type="InterPro" id="IPR000100">
    <property type="entry name" value="RNase_P"/>
</dbReference>
<dbReference type="NCBIfam" id="TIGR00188">
    <property type="entry name" value="rnpA"/>
    <property type="match status" value="1"/>
</dbReference>
<dbReference type="PANTHER" id="PTHR33992:SF1">
    <property type="entry name" value="RIBONUCLEASE P PROTEIN COMPONENT"/>
    <property type="match status" value="1"/>
</dbReference>
<dbReference type="OrthoDB" id="196964at2"/>
<dbReference type="GO" id="GO:0030677">
    <property type="term" value="C:ribonuclease P complex"/>
    <property type="evidence" value="ECO:0007669"/>
    <property type="project" value="TreeGrafter"/>
</dbReference>
<organism evidence="10 11">
    <name type="scientific">Thermoleophilum album</name>
    <dbReference type="NCBI Taxonomy" id="29539"/>
    <lineage>
        <taxon>Bacteria</taxon>
        <taxon>Bacillati</taxon>
        <taxon>Actinomycetota</taxon>
        <taxon>Thermoleophilia</taxon>
        <taxon>Thermoleophilales</taxon>
        <taxon>Thermoleophilaceae</taxon>
        <taxon>Thermoleophilum</taxon>
    </lineage>
</organism>
<comment type="catalytic activity">
    <reaction evidence="7">
        <text>Endonucleolytic cleavage of RNA, removing 5'-extranucleotides from tRNA precursor.</text>
        <dbReference type="EC" id="3.1.26.5"/>
    </reaction>
</comment>
<evidence type="ECO:0000256" key="4">
    <source>
        <dbReference type="ARBA" id="ARBA00022759"/>
    </source>
</evidence>
<dbReference type="HAMAP" id="MF_00227">
    <property type="entry name" value="RNase_P"/>
    <property type="match status" value="1"/>
</dbReference>
<keyword evidence="4 7" id="KW-0255">Endonuclease</keyword>
<dbReference type="InterPro" id="IPR014721">
    <property type="entry name" value="Ribsml_uS5_D2-typ_fold_subgr"/>
</dbReference>
<evidence type="ECO:0000313" key="11">
    <source>
        <dbReference type="Proteomes" id="UP000222056"/>
    </source>
</evidence>
<keyword evidence="2 7" id="KW-0819">tRNA processing</keyword>
<gene>
    <name evidence="7" type="primary">rnpA</name>
    <name evidence="10" type="ORF">SAMN02745716_0656</name>
</gene>
<evidence type="ECO:0000256" key="6">
    <source>
        <dbReference type="ARBA" id="ARBA00022884"/>
    </source>
</evidence>
<dbReference type="Proteomes" id="UP000222056">
    <property type="component" value="Unassembled WGS sequence"/>
</dbReference>
<keyword evidence="6 7" id="KW-0694">RNA-binding</keyword>
<feature type="region of interest" description="Disordered" evidence="9">
    <location>
        <begin position="121"/>
        <end position="144"/>
    </location>
</feature>
<dbReference type="Gene3D" id="3.30.230.10">
    <property type="match status" value="1"/>
</dbReference>
<dbReference type="GO" id="GO:0042781">
    <property type="term" value="F:3'-tRNA processing endoribonuclease activity"/>
    <property type="evidence" value="ECO:0007669"/>
    <property type="project" value="TreeGrafter"/>
</dbReference>
<keyword evidence="5 7" id="KW-0378">Hydrolase</keyword>
<evidence type="ECO:0000313" key="10">
    <source>
        <dbReference type="EMBL" id="SEH11091.1"/>
    </source>
</evidence>
<dbReference type="InterPro" id="IPR020539">
    <property type="entry name" value="RNase_P_CS"/>
</dbReference>
<comment type="subunit">
    <text evidence="7">Consists of a catalytic RNA component (M1 or rnpB) and a protein subunit.</text>
</comment>
<dbReference type="PANTHER" id="PTHR33992">
    <property type="entry name" value="RIBONUCLEASE P PROTEIN COMPONENT"/>
    <property type="match status" value="1"/>
</dbReference>
<dbReference type="AlphaFoldDB" id="A0A1H6FJR7"/>
<evidence type="ECO:0000256" key="8">
    <source>
        <dbReference type="NCBIfam" id="TIGR00188"/>
    </source>
</evidence>
<evidence type="ECO:0000256" key="9">
    <source>
        <dbReference type="SAM" id="MobiDB-lite"/>
    </source>
</evidence>
<comment type="similarity">
    <text evidence="7">Belongs to the RnpA family.</text>
</comment>
<protein>
    <recommendedName>
        <fullName evidence="7 8">Ribonuclease P protein component</fullName>
        <shortName evidence="7">RNase P protein</shortName>
        <shortName evidence="7">RNaseP protein</shortName>
        <ecNumber evidence="7 8">3.1.26.5</ecNumber>
    </recommendedName>
    <alternativeName>
        <fullName evidence="7">Protein C5</fullName>
    </alternativeName>
</protein>
<dbReference type="SUPFAM" id="SSF54211">
    <property type="entry name" value="Ribosomal protein S5 domain 2-like"/>
    <property type="match status" value="1"/>
</dbReference>
<dbReference type="STRING" id="29539.SAMN02745716_0656"/>
<reference evidence="11" key="1">
    <citation type="submission" date="2016-10" db="EMBL/GenBank/DDBJ databases">
        <authorList>
            <person name="Varghese N."/>
            <person name="Submissions S."/>
        </authorList>
    </citation>
    <scope>NUCLEOTIDE SEQUENCE [LARGE SCALE GENOMIC DNA]</scope>
    <source>
        <strain evidence="11">ATCC 35263</strain>
    </source>
</reference>
<evidence type="ECO:0000256" key="3">
    <source>
        <dbReference type="ARBA" id="ARBA00022722"/>
    </source>
</evidence>
<dbReference type="EC" id="3.1.26.5" evidence="7 8"/>
<evidence type="ECO:0000256" key="2">
    <source>
        <dbReference type="ARBA" id="ARBA00022694"/>
    </source>
</evidence>
<dbReference type="GO" id="GO:0004526">
    <property type="term" value="F:ribonuclease P activity"/>
    <property type="evidence" value="ECO:0007669"/>
    <property type="project" value="UniProtKB-UniRule"/>
</dbReference>
<dbReference type="Pfam" id="PF00825">
    <property type="entry name" value="Ribonuclease_P"/>
    <property type="match status" value="1"/>
</dbReference>